<evidence type="ECO:0000313" key="7">
    <source>
        <dbReference type="EMBL" id="CEG60147.1"/>
    </source>
</evidence>
<dbReference type="Proteomes" id="UP000182998">
    <property type="component" value="Unassembled WGS sequence"/>
</dbReference>
<keyword evidence="2 5" id="KW-0689">Ribosomal protein</keyword>
<evidence type="ECO:0000256" key="2">
    <source>
        <dbReference type="ARBA" id="ARBA00022980"/>
    </source>
</evidence>
<protein>
    <recommendedName>
        <fullName evidence="4 5">Large ribosomal subunit protein bL28</fullName>
    </recommendedName>
</protein>
<evidence type="ECO:0000256" key="3">
    <source>
        <dbReference type="ARBA" id="ARBA00023274"/>
    </source>
</evidence>
<evidence type="ECO:0000256" key="4">
    <source>
        <dbReference type="ARBA" id="ARBA00035174"/>
    </source>
</evidence>
<evidence type="ECO:0000256" key="1">
    <source>
        <dbReference type="ARBA" id="ARBA00008760"/>
    </source>
</evidence>
<dbReference type="PANTHER" id="PTHR13528:SF2">
    <property type="entry name" value="LARGE RIBOSOMAL SUBUNIT PROTEIN BL28M"/>
    <property type="match status" value="1"/>
</dbReference>
<evidence type="ECO:0000256" key="5">
    <source>
        <dbReference type="HAMAP-Rule" id="MF_00373"/>
    </source>
</evidence>
<dbReference type="InterPro" id="IPR037147">
    <property type="entry name" value="Ribosomal_bL28_sf"/>
</dbReference>
<keyword evidence="10" id="KW-1185">Reference proteome</keyword>
<dbReference type="Pfam" id="PF00830">
    <property type="entry name" value="Ribosomal_L28"/>
    <property type="match status" value="1"/>
</dbReference>
<dbReference type="GO" id="GO:0022625">
    <property type="term" value="C:cytosolic large ribosomal subunit"/>
    <property type="evidence" value="ECO:0007669"/>
    <property type="project" value="TreeGrafter"/>
</dbReference>
<sequence length="78" mass="8994">MSRVCQVTGKRPTTGNNVSHANNKTKRRFLPNIKQHRFWVEEEKRFVCLKVSAKGMRIIDKLGIKAVLDMLRAKGEKV</sequence>
<reference evidence="7" key="1">
    <citation type="submission" date="2014-09" db="EMBL/GenBank/DDBJ databases">
        <authorList>
            <person name="GOMEZ-VALERO Laura"/>
        </authorList>
    </citation>
    <scope>NUCLEOTIDE SEQUENCE</scope>
    <source>
        <strain evidence="7">ATCC33218</strain>
    </source>
</reference>
<evidence type="ECO:0000256" key="6">
    <source>
        <dbReference type="SAM" id="MobiDB-lite"/>
    </source>
</evidence>
<dbReference type="OrthoDB" id="9805609at2"/>
<evidence type="ECO:0000313" key="9">
    <source>
        <dbReference type="Proteomes" id="UP000032414"/>
    </source>
</evidence>
<feature type="compositionally biased region" description="Polar residues" evidence="6">
    <location>
        <begin position="11"/>
        <end position="22"/>
    </location>
</feature>
<name>A0A098GDT9_LEGMI</name>
<dbReference type="Proteomes" id="UP000032414">
    <property type="component" value="Chromosome I"/>
</dbReference>
<dbReference type="GO" id="GO:0003735">
    <property type="term" value="F:structural constituent of ribosome"/>
    <property type="evidence" value="ECO:0007669"/>
    <property type="project" value="InterPro"/>
</dbReference>
<gene>
    <name evidence="5 7" type="primary">rpmB</name>
    <name evidence="7" type="ORF">LMI_0826</name>
    <name evidence="8" type="ORF">SAMN02982997_02360</name>
</gene>
<reference evidence="8 10" key="3">
    <citation type="submission" date="2016-10" db="EMBL/GenBank/DDBJ databases">
        <authorList>
            <person name="Varghese N."/>
            <person name="Submissions S."/>
        </authorList>
    </citation>
    <scope>NUCLEOTIDE SEQUENCE [LARGE SCALE GENOMIC DNA]</scope>
    <source>
        <strain evidence="8 10">ATCC 33218</strain>
    </source>
</reference>
<dbReference type="RefSeq" id="WP_045098606.1">
    <property type="nucleotide sequence ID" value="NZ_CP020614.1"/>
</dbReference>
<dbReference type="InterPro" id="IPR034704">
    <property type="entry name" value="Ribosomal_bL28/bL31-like_sf"/>
</dbReference>
<dbReference type="PATRIC" id="fig|451.8.peg.418"/>
<dbReference type="EMBL" id="FMVN01000012">
    <property type="protein sequence ID" value="SCY64586.1"/>
    <property type="molecule type" value="Genomic_DNA"/>
</dbReference>
<dbReference type="Gene3D" id="2.30.170.40">
    <property type="entry name" value="Ribosomal protein L28/L24"/>
    <property type="match status" value="1"/>
</dbReference>
<dbReference type="InterPro" id="IPR026569">
    <property type="entry name" value="Ribosomal_bL28"/>
</dbReference>
<dbReference type="SUPFAM" id="SSF143800">
    <property type="entry name" value="L28p-like"/>
    <property type="match status" value="1"/>
</dbReference>
<reference evidence="9" key="2">
    <citation type="submission" date="2014-09" db="EMBL/GenBank/DDBJ databases">
        <authorList>
            <person name="Gomez-Valero L."/>
        </authorList>
    </citation>
    <scope>NUCLEOTIDE SEQUENCE [LARGE SCALE GENOMIC DNA]</scope>
    <source>
        <strain evidence="9">ATCC33218</strain>
    </source>
</reference>
<dbReference type="KEGG" id="tmc:LMI_0826"/>
<comment type="similarity">
    <text evidence="1 5">Belongs to the bacterial ribosomal protein bL28 family.</text>
</comment>
<dbReference type="HOGENOM" id="CLU_064548_3_1_6"/>
<dbReference type="InterPro" id="IPR001383">
    <property type="entry name" value="Ribosomal_bL28_bact-type"/>
</dbReference>
<dbReference type="NCBIfam" id="TIGR00009">
    <property type="entry name" value="L28"/>
    <property type="match status" value="1"/>
</dbReference>
<keyword evidence="3 5" id="KW-0687">Ribonucleoprotein</keyword>
<dbReference type="GO" id="GO:0006412">
    <property type="term" value="P:translation"/>
    <property type="evidence" value="ECO:0007669"/>
    <property type="project" value="UniProtKB-UniRule"/>
</dbReference>
<dbReference type="EMBL" id="LN614830">
    <property type="protein sequence ID" value="CEG60147.1"/>
    <property type="molecule type" value="Genomic_DNA"/>
</dbReference>
<accession>A0A098GDT9</accession>
<feature type="region of interest" description="Disordered" evidence="6">
    <location>
        <begin position="1"/>
        <end position="22"/>
    </location>
</feature>
<dbReference type="HAMAP" id="MF_00373">
    <property type="entry name" value="Ribosomal_bL28"/>
    <property type="match status" value="1"/>
</dbReference>
<proteinExistence type="inferred from homology"/>
<organism evidence="7 9">
    <name type="scientific">Legionella micdadei</name>
    <name type="common">Tatlockia micdadei</name>
    <dbReference type="NCBI Taxonomy" id="451"/>
    <lineage>
        <taxon>Bacteria</taxon>
        <taxon>Pseudomonadati</taxon>
        <taxon>Pseudomonadota</taxon>
        <taxon>Gammaproteobacteria</taxon>
        <taxon>Legionellales</taxon>
        <taxon>Legionellaceae</taxon>
        <taxon>Legionella</taxon>
    </lineage>
</organism>
<dbReference type="STRING" id="451.B6N58_11305"/>
<evidence type="ECO:0000313" key="10">
    <source>
        <dbReference type="Proteomes" id="UP000182998"/>
    </source>
</evidence>
<evidence type="ECO:0000313" key="8">
    <source>
        <dbReference type="EMBL" id="SCY64586.1"/>
    </source>
</evidence>
<dbReference type="AlphaFoldDB" id="A0A098GDT9"/>
<dbReference type="PANTHER" id="PTHR13528">
    <property type="entry name" value="39S RIBOSOMAL PROTEIN L28, MITOCHONDRIAL"/>
    <property type="match status" value="1"/>
</dbReference>
<dbReference type="FunFam" id="2.30.170.40:FF:000001">
    <property type="entry name" value="50S ribosomal protein L28"/>
    <property type="match status" value="1"/>
</dbReference>